<dbReference type="InterPro" id="IPR013216">
    <property type="entry name" value="Methyltransf_11"/>
</dbReference>
<dbReference type="GO" id="GO:0032259">
    <property type="term" value="P:methylation"/>
    <property type="evidence" value="ECO:0007669"/>
    <property type="project" value="UniProtKB-KW"/>
</dbReference>
<dbReference type="GO" id="GO:0008757">
    <property type="term" value="F:S-adenosylmethionine-dependent methyltransferase activity"/>
    <property type="evidence" value="ECO:0007669"/>
    <property type="project" value="InterPro"/>
</dbReference>
<dbReference type="Proteomes" id="UP000609531">
    <property type="component" value="Unassembled WGS sequence"/>
</dbReference>
<feature type="domain" description="Methyltransferase type 11" evidence="1">
    <location>
        <begin position="52"/>
        <end position="143"/>
    </location>
</feature>
<evidence type="ECO:0000313" key="2">
    <source>
        <dbReference type="EMBL" id="MBJ3777449.1"/>
    </source>
</evidence>
<gene>
    <name evidence="2" type="ORF">JCR33_17205</name>
</gene>
<dbReference type="EMBL" id="JAEKJA010000015">
    <property type="protein sequence ID" value="MBJ3777449.1"/>
    <property type="molecule type" value="Genomic_DNA"/>
</dbReference>
<dbReference type="PANTHER" id="PTHR43591">
    <property type="entry name" value="METHYLTRANSFERASE"/>
    <property type="match status" value="1"/>
</dbReference>
<organism evidence="2 3">
    <name type="scientific">Acuticoccus mangrovi</name>
    <dbReference type="NCBI Taxonomy" id="2796142"/>
    <lineage>
        <taxon>Bacteria</taxon>
        <taxon>Pseudomonadati</taxon>
        <taxon>Pseudomonadota</taxon>
        <taxon>Alphaproteobacteria</taxon>
        <taxon>Hyphomicrobiales</taxon>
        <taxon>Amorphaceae</taxon>
        <taxon>Acuticoccus</taxon>
    </lineage>
</organism>
<reference evidence="2" key="1">
    <citation type="submission" date="2020-12" db="EMBL/GenBank/DDBJ databases">
        <title>Bacterial taxonomy.</title>
        <authorList>
            <person name="Pan X."/>
        </authorList>
    </citation>
    <scope>NUCLEOTIDE SEQUENCE</scope>
    <source>
        <strain evidence="2">B2012</strain>
    </source>
</reference>
<keyword evidence="3" id="KW-1185">Reference proteome</keyword>
<dbReference type="InterPro" id="IPR029063">
    <property type="entry name" value="SAM-dependent_MTases_sf"/>
</dbReference>
<name>A0A934MMP3_9HYPH</name>
<accession>A0A934MMP3</accession>
<evidence type="ECO:0000313" key="3">
    <source>
        <dbReference type="Proteomes" id="UP000609531"/>
    </source>
</evidence>
<comment type="caution">
    <text evidence="2">The sequence shown here is derived from an EMBL/GenBank/DDBJ whole genome shotgun (WGS) entry which is preliminary data.</text>
</comment>
<keyword evidence="2" id="KW-0489">Methyltransferase</keyword>
<dbReference type="RefSeq" id="WP_198883350.1">
    <property type="nucleotide sequence ID" value="NZ_JAEKJA010000015.1"/>
</dbReference>
<evidence type="ECO:0000259" key="1">
    <source>
        <dbReference type="Pfam" id="PF08241"/>
    </source>
</evidence>
<dbReference type="Gene3D" id="3.40.50.150">
    <property type="entry name" value="Vaccinia Virus protein VP39"/>
    <property type="match status" value="1"/>
</dbReference>
<dbReference type="Pfam" id="PF08241">
    <property type="entry name" value="Methyltransf_11"/>
    <property type="match status" value="1"/>
</dbReference>
<sequence length="273" mass="28600">MSDYAAFARLERDGWWDADTARSYAEGFAAASAQCVPEMIRASGARPGSKALDLCCGHGIVAEGLLAAGARVTALDFSAAMLAMTAVRVPSVTLVRGDAMRLPFADDGFDVVTIGFGIPHVPDAAVTLAEANRVLRPGGRIVLSAWRDVGSAGAFGCVYGAVRDHGDPSVALPPGPDAHTFADPERAFPALREAGFRTPEIAVVESAWQVEDPAAPFDYFIDGTVRGAALLRPQSAERRAAIREAVAATVRREFGSTAPWRVPVPAAIVSALA</sequence>
<dbReference type="CDD" id="cd02440">
    <property type="entry name" value="AdoMet_MTases"/>
    <property type="match status" value="1"/>
</dbReference>
<keyword evidence="2" id="KW-0808">Transferase</keyword>
<protein>
    <submittedName>
        <fullName evidence="2">Methyltransferase domain-containing protein</fullName>
    </submittedName>
</protein>
<dbReference type="PANTHER" id="PTHR43591:SF24">
    <property type="entry name" value="2-METHOXY-6-POLYPRENYL-1,4-BENZOQUINOL METHYLASE, MITOCHONDRIAL"/>
    <property type="match status" value="1"/>
</dbReference>
<dbReference type="AlphaFoldDB" id="A0A934MMP3"/>
<proteinExistence type="predicted"/>
<dbReference type="SUPFAM" id="SSF53335">
    <property type="entry name" value="S-adenosyl-L-methionine-dependent methyltransferases"/>
    <property type="match status" value="1"/>
</dbReference>